<evidence type="ECO:0000256" key="3">
    <source>
        <dbReference type="ARBA" id="ARBA00038502"/>
    </source>
</evidence>
<protein>
    <submittedName>
        <fullName evidence="5">GNAT family N-acetyltransferase</fullName>
    </submittedName>
</protein>
<dbReference type="Proteomes" id="UP000481876">
    <property type="component" value="Unassembled WGS sequence"/>
</dbReference>
<reference evidence="7" key="3">
    <citation type="submission" date="2020-10" db="EMBL/GenBank/DDBJ databases">
        <title>Enrichment of novel Verrucomicrobia, Bacteroidetes and Krumholzibacteria in an oxygen-limited, methane- and iron-fed bioreactor inoculated with Bothnian Sea sediments.</title>
        <authorList>
            <person name="Martins P.D."/>
            <person name="de Jong A."/>
            <person name="Lenstra W.K."/>
            <person name="van Helmond N.A.G.M."/>
            <person name="Slomp C.P."/>
            <person name="Jetten M.S.M."/>
            <person name="Welte C.U."/>
            <person name="Rasigraf O."/>
        </authorList>
    </citation>
    <scope>NUCLEOTIDE SEQUENCE</scope>
    <source>
        <strain evidence="7">MAG47</strain>
    </source>
</reference>
<organism evidence="5 9">
    <name type="scientific">Brucella anthropi</name>
    <name type="common">Ochrobactrum anthropi</name>
    <dbReference type="NCBI Taxonomy" id="529"/>
    <lineage>
        <taxon>Bacteria</taxon>
        <taxon>Pseudomonadati</taxon>
        <taxon>Pseudomonadota</taxon>
        <taxon>Alphaproteobacteria</taxon>
        <taxon>Hyphomicrobiales</taxon>
        <taxon>Brucellaceae</taxon>
        <taxon>Brucella/Ochrobactrum group</taxon>
        <taxon>Brucella</taxon>
    </lineage>
</organism>
<accession>A0A011T264</accession>
<dbReference type="OMA" id="TEMTEWI"/>
<evidence type="ECO:0000313" key="5">
    <source>
        <dbReference type="EMBL" id="KAB2772100.1"/>
    </source>
</evidence>
<comment type="similarity">
    <text evidence="3">Belongs to the acetyltransferase family. RimJ subfamily.</text>
</comment>
<dbReference type="SUPFAM" id="SSF55729">
    <property type="entry name" value="Acyl-CoA N-acyltransferases (Nat)"/>
    <property type="match status" value="1"/>
</dbReference>
<dbReference type="InterPro" id="IPR016181">
    <property type="entry name" value="Acyl_CoA_acyltransferase"/>
</dbReference>
<evidence type="ECO:0000259" key="4">
    <source>
        <dbReference type="PROSITE" id="PS51186"/>
    </source>
</evidence>
<dbReference type="InterPro" id="IPR051531">
    <property type="entry name" value="N-acetyltransferase"/>
</dbReference>
<evidence type="ECO:0000313" key="6">
    <source>
        <dbReference type="EMBL" id="KAB2803550.1"/>
    </source>
</evidence>
<dbReference type="CDD" id="cd04301">
    <property type="entry name" value="NAT_SF"/>
    <property type="match status" value="1"/>
</dbReference>
<keyword evidence="2" id="KW-0012">Acyltransferase</keyword>
<reference evidence="7" key="2">
    <citation type="submission" date="2020-09" db="EMBL/GenBank/DDBJ databases">
        <authorList>
            <person name="Dalcin Martins P."/>
        </authorList>
    </citation>
    <scope>NUCLEOTIDE SEQUENCE</scope>
    <source>
        <strain evidence="7">MAG47</strain>
    </source>
</reference>
<dbReference type="Proteomes" id="UP000441102">
    <property type="component" value="Unassembled WGS sequence"/>
</dbReference>
<keyword evidence="1 5" id="KW-0808">Transferase</keyword>
<dbReference type="PANTHER" id="PTHR43792:SF8">
    <property type="entry name" value="[RIBOSOMAL PROTEIN US5]-ALANINE N-ACETYLTRANSFERASE"/>
    <property type="match status" value="1"/>
</dbReference>
<dbReference type="GeneID" id="61317335"/>
<feature type="domain" description="N-acetyltransferase" evidence="4">
    <location>
        <begin position="6"/>
        <end position="161"/>
    </location>
</feature>
<dbReference type="EMBL" id="WBWX01000001">
    <property type="protein sequence ID" value="KAB2803550.1"/>
    <property type="molecule type" value="Genomic_DNA"/>
</dbReference>
<dbReference type="PANTHER" id="PTHR43792">
    <property type="entry name" value="GNAT FAMILY, PUTATIVE (AFU_ORTHOLOGUE AFUA_3G00765)-RELATED-RELATED"/>
    <property type="match status" value="1"/>
</dbReference>
<evidence type="ECO:0000256" key="2">
    <source>
        <dbReference type="ARBA" id="ARBA00023315"/>
    </source>
</evidence>
<dbReference type="Gene3D" id="3.40.630.30">
    <property type="match status" value="1"/>
</dbReference>
<reference evidence="8 9" key="1">
    <citation type="submission" date="2019-09" db="EMBL/GenBank/DDBJ databases">
        <title>Taxonomic organization of the family Brucellaceae based on a phylogenomic approach.</title>
        <authorList>
            <person name="Leclercq S."/>
            <person name="Cloeckaert A."/>
            <person name="Zygmunt M.S."/>
        </authorList>
    </citation>
    <scope>NUCLEOTIDE SEQUENCE [LARGE SCALE GENOMIC DNA]</scope>
    <source>
        <strain evidence="6 8">CCUG 34461</strain>
        <strain evidence="5 9">LMG 3313</strain>
    </source>
</reference>
<dbReference type="GO" id="GO:0016747">
    <property type="term" value="F:acyltransferase activity, transferring groups other than amino-acyl groups"/>
    <property type="evidence" value="ECO:0007669"/>
    <property type="project" value="InterPro"/>
</dbReference>
<comment type="caution">
    <text evidence="5">The sequence shown here is derived from an EMBL/GenBank/DDBJ whole genome shotgun (WGS) entry which is preliminary data.</text>
</comment>
<sequence length="165" mass="18361">MRPENLVIRAVEATDAEGLTRLQNMPGFRFGTLRTPFQRLETTKKWLDSLGPESTVIVATINEEIVANAGLLRRTGRRSHTAGIIMGIDDQYVGKGIGTALMTELIEIADNWLGLKRLELTVYVDNVAAIHLYEKFGFVPEGIHVKDAFRAGEFVDSLAMARLNF</sequence>
<evidence type="ECO:0000313" key="8">
    <source>
        <dbReference type="Proteomes" id="UP000441102"/>
    </source>
</evidence>
<dbReference type="PROSITE" id="PS51186">
    <property type="entry name" value="GNAT"/>
    <property type="match status" value="1"/>
</dbReference>
<dbReference type="AlphaFoldDB" id="A0A011T264"/>
<dbReference type="KEGG" id="oah:DR92_1716"/>
<gene>
    <name evidence="5" type="ORF">F9L04_07235</name>
    <name evidence="6" type="ORF">F9L06_05275</name>
    <name evidence="7" type="ORF">IH622_23320</name>
</gene>
<dbReference type="EMBL" id="WBWS01000006">
    <property type="protein sequence ID" value="KAB2772100.1"/>
    <property type="molecule type" value="Genomic_DNA"/>
</dbReference>
<evidence type="ECO:0000313" key="7">
    <source>
        <dbReference type="EMBL" id="MBE0563724.1"/>
    </source>
</evidence>
<dbReference type="RefSeq" id="WP_012092095.1">
    <property type="nucleotide sequence ID" value="NZ_CP008820.1"/>
</dbReference>
<proteinExistence type="inferred from homology"/>
<dbReference type="Proteomes" id="UP000642265">
    <property type="component" value="Unassembled WGS sequence"/>
</dbReference>
<dbReference type="InterPro" id="IPR000182">
    <property type="entry name" value="GNAT_dom"/>
</dbReference>
<dbReference type="Pfam" id="PF00583">
    <property type="entry name" value="Acetyltransf_1"/>
    <property type="match status" value="1"/>
</dbReference>
<name>A0A011T264_BRUAN</name>
<evidence type="ECO:0000313" key="9">
    <source>
        <dbReference type="Proteomes" id="UP000481876"/>
    </source>
</evidence>
<dbReference type="EMBL" id="JACZKO010000065">
    <property type="protein sequence ID" value="MBE0563724.1"/>
    <property type="molecule type" value="Genomic_DNA"/>
</dbReference>
<evidence type="ECO:0000256" key="1">
    <source>
        <dbReference type="ARBA" id="ARBA00022679"/>
    </source>
</evidence>